<name>A0A8H6SXG0_9AGAR</name>
<sequence>MIPTPDLSHLKASDYETVYEPAEDTFILLDALESDSDTLKQLRPRLCLEIGSGSGCVSTFLGSILGSSEALFLCTDINPHACSCSVATGLQNKIPLNLVNASLADPLLWRLQNAVDIIIFNPPYVPTVADEAWTAQADRGIGGAWAGGKDGMEITNVFLPHVSALLAPGGHFYLVAVTQNNIVAMQQRMKDIYGLESQVVLRRRAGGEHLSVIRFSKTLAVKTAVFHSNTSNNEVL</sequence>
<dbReference type="InterPro" id="IPR007848">
    <property type="entry name" value="Small_mtfrase_dom"/>
</dbReference>
<dbReference type="FunFam" id="3.40.50.150:FF:000077">
    <property type="entry name" value="HemK methyltransferase family member 2"/>
    <property type="match status" value="1"/>
</dbReference>
<protein>
    <submittedName>
        <fullName evidence="8">Hemk methyltransferase family member 2-like</fullName>
    </submittedName>
</protein>
<evidence type="ECO:0000259" key="7">
    <source>
        <dbReference type="Pfam" id="PF05175"/>
    </source>
</evidence>
<keyword evidence="3 8" id="KW-0489">Methyltransferase</keyword>
<dbReference type="Proteomes" id="UP000636479">
    <property type="component" value="Unassembled WGS sequence"/>
</dbReference>
<accession>A0A8H6SXG0</accession>
<dbReference type="GO" id="GO:0003676">
    <property type="term" value="F:nucleic acid binding"/>
    <property type="evidence" value="ECO:0007669"/>
    <property type="project" value="InterPro"/>
</dbReference>
<organism evidence="8 9">
    <name type="scientific">Mycena indigotica</name>
    <dbReference type="NCBI Taxonomy" id="2126181"/>
    <lineage>
        <taxon>Eukaryota</taxon>
        <taxon>Fungi</taxon>
        <taxon>Dikarya</taxon>
        <taxon>Basidiomycota</taxon>
        <taxon>Agaricomycotina</taxon>
        <taxon>Agaricomycetes</taxon>
        <taxon>Agaricomycetidae</taxon>
        <taxon>Agaricales</taxon>
        <taxon>Marasmiineae</taxon>
        <taxon>Mycenaceae</taxon>
        <taxon>Mycena</taxon>
    </lineage>
</organism>
<evidence type="ECO:0000256" key="4">
    <source>
        <dbReference type="ARBA" id="ARBA00022679"/>
    </source>
</evidence>
<dbReference type="CDD" id="cd02440">
    <property type="entry name" value="AdoMet_MTases"/>
    <property type="match status" value="1"/>
</dbReference>
<evidence type="ECO:0000256" key="6">
    <source>
        <dbReference type="ARBA" id="ARBA00023242"/>
    </source>
</evidence>
<dbReference type="GO" id="GO:0008757">
    <property type="term" value="F:S-adenosylmethionine-dependent methyltransferase activity"/>
    <property type="evidence" value="ECO:0007669"/>
    <property type="project" value="TreeGrafter"/>
</dbReference>
<evidence type="ECO:0000313" key="8">
    <source>
        <dbReference type="EMBL" id="KAF7306592.1"/>
    </source>
</evidence>
<dbReference type="GeneID" id="59343835"/>
<evidence type="ECO:0000256" key="3">
    <source>
        <dbReference type="ARBA" id="ARBA00022603"/>
    </source>
</evidence>
<keyword evidence="4 8" id="KW-0808">Transferase</keyword>
<gene>
    <name evidence="8" type="ORF">MIND_00450500</name>
</gene>
<comment type="similarity">
    <text evidence="2">Belongs to the eukaryotic/archaeal PrmC-related family.</text>
</comment>
<dbReference type="NCBIfam" id="TIGR00537">
    <property type="entry name" value="hemK_rel_arch"/>
    <property type="match status" value="1"/>
</dbReference>
<dbReference type="SUPFAM" id="SSF53335">
    <property type="entry name" value="S-adenosyl-L-methionine-dependent methyltransferases"/>
    <property type="match status" value="1"/>
</dbReference>
<reference evidence="8" key="1">
    <citation type="submission" date="2020-05" db="EMBL/GenBank/DDBJ databases">
        <title>Mycena genomes resolve the evolution of fungal bioluminescence.</title>
        <authorList>
            <person name="Tsai I.J."/>
        </authorList>
    </citation>
    <scope>NUCLEOTIDE SEQUENCE</scope>
    <source>
        <strain evidence="8">171206Taipei</strain>
    </source>
</reference>
<dbReference type="InterPro" id="IPR029063">
    <property type="entry name" value="SAM-dependent_MTases_sf"/>
</dbReference>
<dbReference type="RefSeq" id="XP_037221611.1">
    <property type="nucleotide sequence ID" value="XM_037361319.1"/>
</dbReference>
<dbReference type="Pfam" id="PF05175">
    <property type="entry name" value="MTS"/>
    <property type="match status" value="1"/>
</dbReference>
<feature type="domain" description="Methyltransferase small" evidence="7">
    <location>
        <begin position="39"/>
        <end position="129"/>
    </location>
</feature>
<proteinExistence type="inferred from homology"/>
<dbReference type="GO" id="GO:0008276">
    <property type="term" value="F:protein methyltransferase activity"/>
    <property type="evidence" value="ECO:0007669"/>
    <property type="project" value="TreeGrafter"/>
</dbReference>
<keyword evidence="9" id="KW-1185">Reference proteome</keyword>
<evidence type="ECO:0000313" key="9">
    <source>
        <dbReference type="Proteomes" id="UP000636479"/>
    </source>
</evidence>
<keyword evidence="6" id="KW-0539">Nucleus</keyword>
<comment type="subcellular location">
    <subcellularLocation>
        <location evidence="1">Nucleus</location>
    </subcellularLocation>
</comment>
<dbReference type="GO" id="GO:0032259">
    <property type="term" value="P:methylation"/>
    <property type="evidence" value="ECO:0007669"/>
    <property type="project" value="UniProtKB-KW"/>
</dbReference>
<dbReference type="InterPro" id="IPR052190">
    <property type="entry name" value="Euk-Arch_PrmC-MTase"/>
</dbReference>
<dbReference type="OrthoDB" id="406152at2759"/>
<dbReference type="PROSITE" id="PS00092">
    <property type="entry name" value="N6_MTASE"/>
    <property type="match status" value="1"/>
</dbReference>
<dbReference type="AlphaFoldDB" id="A0A8H6SXG0"/>
<comment type="caution">
    <text evidence="8">The sequence shown here is derived from an EMBL/GenBank/DDBJ whole genome shotgun (WGS) entry which is preliminary data.</text>
</comment>
<dbReference type="GO" id="GO:0005634">
    <property type="term" value="C:nucleus"/>
    <property type="evidence" value="ECO:0007669"/>
    <property type="project" value="UniProtKB-SubCell"/>
</dbReference>
<evidence type="ECO:0000256" key="2">
    <source>
        <dbReference type="ARBA" id="ARBA00006149"/>
    </source>
</evidence>
<dbReference type="InterPro" id="IPR004557">
    <property type="entry name" value="PrmC-related"/>
</dbReference>
<dbReference type="PANTHER" id="PTHR45875">
    <property type="entry name" value="METHYLTRANSFERASE N6AMT1"/>
    <property type="match status" value="1"/>
</dbReference>
<dbReference type="EMBL" id="JACAZF010000004">
    <property type="protein sequence ID" value="KAF7306592.1"/>
    <property type="molecule type" value="Genomic_DNA"/>
</dbReference>
<evidence type="ECO:0000256" key="5">
    <source>
        <dbReference type="ARBA" id="ARBA00022691"/>
    </source>
</evidence>
<keyword evidence="5" id="KW-0949">S-adenosyl-L-methionine</keyword>
<evidence type="ECO:0000256" key="1">
    <source>
        <dbReference type="ARBA" id="ARBA00004123"/>
    </source>
</evidence>
<dbReference type="InterPro" id="IPR002052">
    <property type="entry name" value="DNA_methylase_N6_adenine_CS"/>
</dbReference>
<dbReference type="GO" id="GO:0035657">
    <property type="term" value="C:eRF1 methyltransferase complex"/>
    <property type="evidence" value="ECO:0007669"/>
    <property type="project" value="TreeGrafter"/>
</dbReference>
<dbReference type="Gene3D" id="3.40.50.150">
    <property type="entry name" value="Vaccinia Virus protein VP39"/>
    <property type="match status" value="1"/>
</dbReference>
<dbReference type="PANTHER" id="PTHR45875:SF1">
    <property type="entry name" value="METHYLTRANSFERASE N6AMT1"/>
    <property type="match status" value="1"/>
</dbReference>